<evidence type="ECO:0000256" key="4">
    <source>
        <dbReference type="ARBA" id="ARBA00017099"/>
    </source>
</evidence>
<dbReference type="EMBL" id="JAAAPO010000005">
    <property type="protein sequence ID" value="NBC37680.1"/>
    <property type="molecule type" value="Genomic_DNA"/>
</dbReference>
<dbReference type="Pfam" id="PF04321">
    <property type="entry name" value="RmlD_sub_bind"/>
    <property type="match status" value="1"/>
</dbReference>
<dbReference type="Proteomes" id="UP000753724">
    <property type="component" value="Unassembled WGS sequence"/>
</dbReference>
<evidence type="ECO:0000256" key="2">
    <source>
        <dbReference type="ARBA" id="ARBA00010944"/>
    </source>
</evidence>
<comment type="cofactor">
    <cofactor evidence="6">
        <name>Mg(2+)</name>
        <dbReference type="ChEBI" id="CHEBI:18420"/>
    </cofactor>
    <text evidence="6">Binds 1 Mg(2+) ion per monomer.</text>
</comment>
<protein>
    <recommendedName>
        <fullName evidence="4 6">dTDP-4-dehydrorhamnose reductase</fullName>
        <ecNumber evidence="3 6">1.1.1.133</ecNumber>
    </recommendedName>
</protein>
<evidence type="ECO:0000256" key="5">
    <source>
        <dbReference type="ARBA" id="ARBA00048200"/>
    </source>
</evidence>
<dbReference type="GO" id="GO:0008831">
    <property type="term" value="F:dTDP-4-dehydrorhamnose reductase activity"/>
    <property type="evidence" value="ECO:0007669"/>
    <property type="project" value="UniProtKB-EC"/>
</dbReference>
<feature type="domain" description="RmlD-like substrate binding" evidence="7">
    <location>
        <begin position="1"/>
        <end position="294"/>
    </location>
</feature>
<evidence type="ECO:0000313" key="8">
    <source>
        <dbReference type="EMBL" id="NBC37680.1"/>
    </source>
</evidence>
<evidence type="ECO:0000256" key="3">
    <source>
        <dbReference type="ARBA" id="ARBA00012929"/>
    </source>
</evidence>
<dbReference type="PANTHER" id="PTHR10491:SF4">
    <property type="entry name" value="METHIONINE ADENOSYLTRANSFERASE 2 SUBUNIT BETA"/>
    <property type="match status" value="1"/>
</dbReference>
<accession>A0ABW9XGJ8</accession>
<dbReference type="NCBIfam" id="TIGR01214">
    <property type="entry name" value="rmlD"/>
    <property type="match status" value="1"/>
</dbReference>
<dbReference type="InterPro" id="IPR029903">
    <property type="entry name" value="RmlD-like-bd"/>
</dbReference>
<keyword evidence="9" id="KW-1185">Reference proteome</keyword>
<comment type="similarity">
    <text evidence="2 6">Belongs to the dTDP-4-dehydrorhamnose reductase family.</text>
</comment>
<evidence type="ECO:0000313" key="9">
    <source>
        <dbReference type="Proteomes" id="UP000753724"/>
    </source>
</evidence>
<comment type="function">
    <text evidence="6">Catalyzes the reduction of dTDP-6-deoxy-L-lyxo-4-hexulose to yield dTDP-L-rhamnose.</text>
</comment>
<dbReference type="Gene3D" id="3.40.50.720">
    <property type="entry name" value="NAD(P)-binding Rossmann-like Domain"/>
    <property type="match status" value="1"/>
</dbReference>
<keyword evidence="6" id="KW-0521">NADP</keyword>
<dbReference type="RefSeq" id="WP_161719921.1">
    <property type="nucleotide sequence ID" value="NZ_JAAAPO010000005.1"/>
</dbReference>
<evidence type="ECO:0000259" key="7">
    <source>
        <dbReference type="Pfam" id="PF04321"/>
    </source>
</evidence>
<dbReference type="SUPFAM" id="SSF51735">
    <property type="entry name" value="NAD(P)-binding Rossmann-fold domains"/>
    <property type="match status" value="1"/>
</dbReference>
<dbReference type="EC" id="1.1.1.133" evidence="3 6"/>
<dbReference type="CDD" id="cd05254">
    <property type="entry name" value="dTDP_HR_like_SDR_e"/>
    <property type="match status" value="1"/>
</dbReference>
<dbReference type="InterPro" id="IPR005913">
    <property type="entry name" value="dTDP_dehydrorham_reduct"/>
</dbReference>
<keyword evidence="6 8" id="KW-0560">Oxidoreductase</keyword>
<dbReference type="PANTHER" id="PTHR10491">
    <property type="entry name" value="DTDP-4-DEHYDRORHAMNOSE REDUCTASE"/>
    <property type="match status" value="1"/>
</dbReference>
<sequence length="305" mass="31729">MRIAVTGLTGQVVRALAERAEERGDEVIAIGRPQLDLAMPDAVAGALDRAFCGAMPDAVVSAAAYTAVDRAESEADLAMTINAKGAAAVAAWAHGHLLPVVHLSTDYVFDGAKATPYDEDDAVAPQGAYGASKLAGEQAVMAAHPGAVILRTAWVYSPFGHNFVKTMLRLAQDRDEIGVVADQIGNPTSALDIADGVLDIIEALTSHPGATPRGVFHMTAAGEASWADFARAIFAASAAQGGPVAQVRAIATADYPTPAQRPANSRLDCGFLAMAYGVRLPDWRAALPTVVARILTETARPEHVA</sequence>
<proteinExistence type="inferred from homology"/>
<evidence type="ECO:0000256" key="6">
    <source>
        <dbReference type="RuleBase" id="RU364082"/>
    </source>
</evidence>
<comment type="caution">
    <text evidence="8">The sequence shown here is derived from an EMBL/GenBank/DDBJ whole genome shotgun (WGS) entry which is preliminary data.</text>
</comment>
<comment type="pathway">
    <text evidence="1 6">Carbohydrate biosynthesis; dTDP-L-rhamnose biosynthesis.</text>
</comment>
<dbReference type="Gene3D" id="3.90.25.10">
    <property type="entry name" value="UDP-galactose 4-epimerase, domain 1"/>
    <property type="match status" value="1"/>
</dbReference>
<evidence type="ECO:0000256" key="1">
    <source>
        <dbReference type="ARBA" id="ARBA00004781"/>
    </source>
</evidence>
<reference evidence="9" key="1">
    <citation type="submission" date="2020-01" db="EMBL/GenBank/DDBJ databases">
        <title>Sphingomonas sp. strain CSW-10.</title>
        <authorList>
            <person name="Chen W.-M."/>
        </authorList>
    </citation>
    <scope>NUCLEOTIDE SEQUENCE [LARGE SCALE GENOMIC DNA]</scope>
    <source>
        <strain evidence="9">FSY-8</strain>
    </source>
</reference>
<name>A0ABW9XGJ8_9SPHN</name>
<dbReference type="InterPro" id="IPR036291">
    <property type="entry name" value="NAD(P)-bd_dom_sf"/>
</dbReference>
<organism evidence="8 9">
    <name type="scientific">Novosphingobium ovatum</name>
    <dbReference type="NCBI Taxonomy" id="1908523"/>
    <lineage>
        <taxon>Bacteria</taxon>
        <taxon>Pseudomonadati</taxon>
        <taxon>Pseudomonadota</taxon>
        <taxon>Alphaproteobacteria</taxon>
        <taxon>Sphingomonadales</taxon>
        <taxon>Sphingomonadaceae</taxon>
        <taxon>Novosphingobium</taxon>
    </lineage>
</organism>
<comment type="catalytic activity">
    <reaction evidence="5 6">
        <text>dTDP-beta-L-rhamnose + NADP(+) = dTDP-4-dehydro-beta-L-rhamnose + NADPH + H(+)</text>
        <dbReference type="Rhea" id="RHEA:21796"/>
        <dbReference type="ChEBI" id="CHEBI:15378"/>
        <dbReference type="ChEBI" id="CHEBI:57510"/>
        <dbReference type="ChEBI" id="CHEBI:57783"/>
        <dbReference type="ChEBI" id="CHEBI:58349"/>
        <dbReference type="ChEBI" id="CHEBI:62830"/>
        <dbReference type="EC" id="1.1.1.133"/>
    </reaction>
</comment>
<gene>
    <name evidence="8" type="primary">rfbD</name>
    <name evidence="8" type="ORF">GTZ99_14080</name>
</gene>